<evidence type="ECO:0000313" key="2">
    <source>
        <dbReference type="EMBL" id="SFV74855.1"/>
    </source>
</evidence>
<organism evidence="2">
    <name type="scientific">hydrothermal vent metagenome</name>
    <dbReference type="NCBI Taxonomy" id="652676"/>
    <lineage>
        <taxon>unclassified sequences</taxon>
        <taxon>metagenomes</taxon>
        <taxon>ecological metagenomes</taxon>
    </lineage>
</organism>
<evidence type="ECO:0000256" key="1">
    <source>
        <dbReference type="SAM" id="Phobius"/>
    </source>
</evidence>
<protein>
    <recommendedName>
        <fullName evidence="3">DUF445 domain-containing protein</fullName>
    </recommendedName>
</protein>
<proteinExistence type="predicted"/>
<name>A0A1W1D2H7_9ZZZZ</name>
<reference evidence="2" key="1">
    <citation type="submission" date="2016-10" db="EMBL/GenBank/DDBJ databases">
        <authorList>
            <person name="de Groot N.N."/>
        </authorList>
    </citation>
    <scope>NUCLEOTIDE SEQUENCE</scope>
</reference>
<sequence>MANNKSVYTNTISLSLIALSFEVPQSYAQPLLYTGLFAFSGAVTNQLAIHMLFEKVPFLYGSGVIPARFESFKKAIKQMIMDQFFTKEQLENFFANEEKKIDLAPIIEKTDFTPAFDALSKTVIESPLGGMLAMFGGESALEPLREPFSQKMKQAIISITKSKPFNDTLQNHLQSSPLTDDIIHSIEDIIDKRLNELTPQMVKELIQKLIKEHLGWLVVWGGVFGGLIGLASSFLI</sequence>
<keyword evidence="1" id="KW-0812">Transmembrane</keyword>
<dbReference type="AlphaFoldDB" id="A0A1W1D2H7"/>
<gene>
    <name evidence="2" type="ORF">MNB_SM-3-783</name>
</gene>
<evidence type="ECO:0008006" key="3">
    <source>
        <dbReference type="Google" id="ProtNLM"/>
    </source>
</evidence>
<feature type="transmembrane region" description="Helical" evidence="1">
    <location>
        <begin position="214"/>
        <end position="235"/>
    </location>
</feature>
<dbReference type="EMBL" id="FPHP01000007">
    <property type="protein sequence ID" value="SFV74855.1"/>
    <property type="molecule type" value="Genomic_DNA"/>
</dbReference>
<keyword evidence="1" id="KW-0472">Membrane</keyword>
<accession>A0A1W1D2H7</accession>
<dbReference type="PANTHER" id="PTHR38568">
    <property type="entry name" value="DUF445 DOMAIN-CONTAINING PROTEIN-RELATED"/>
    <property type="match status" value="1"/>
</dbReference>
<dbReference type="PANTHER" id="PTHR38568:SF1">
    <property type="entry name" value="DUF445 DOMAIN-CONTAINING PROTEIN"/>
    <property type="match status" value="1"/>
</dbReference>
<keyword evidence="1" id="KW-1133">Transmembrane helix</keyword>